<dbReference type="Proteomes" id="UP000027920">
    <property type="component" value="Unassembled WGS sequence"/>
</dbReference>
<keyword evidence="7" id="KW-1185">Reference proteome</keyword>
<dbReference type="GO" id="GO:0016042">
    <property type="term" value="P:lipid catabolic process"/>
    <property type="evidence" value="ECO:0007669"/>
    <property type="project" value="InterPro"/>
</dbReference>
<dbReference type="CDD" id="cd00519">
    <property type="entry name" value="Lipase_3"/>
    <property type="match status" value="1"/>
</dbReference>
<dbReference type="SMR" id="A0A072PBN5"/>
<organism evidence="6 7">
    <name type="scientific">Exophiala aquamarina CBS 119918</name>
    <dbReference type="NCBI Taxonomy" id="1182545"/>
    <lineage>
        <taxon>Eukaryota</taxon>
        <taxon>Fungi</taxon>
        <taxon>Dikarya</taxon>
        <taxon>Ascomycota</taxon>
        <taxon>Pezizomycotina</taxon>
        <taxon>Eurotiomycetes</taxon>
        <taxon>Chaetothyriomycetidae</taxon>
        <taxon>Chaetothyriales</taxon>
        <taxon>Herpotrichiellaceae</taxon>
        <taxon>Exophiala</taxon>
    </lineage>
</organism>
<name>A0A072PBN5_9EURO</name>
<evidence type="ECO:0008006" key="8">
    <source>
        <dbReference type="Google" id="ProtNLM"/>
    </source>
</evidence>
<evidence type="ECO:0000313" key="6">
    <source>
        <dbReference type="EMBL" id="KEF52990.1"/>
    </source>
</evidence>
<dbReference type="PANTHER" id="PTHR46640">
    <property type="entry name" value="TRIACYLGLYCEROL LIPASE, PUTATIVE (AFU_ORTHOLOGUE AFUA_6G06510)-RELATED"/>
    <property type="match status" value="1"/>
</dbReference>
<dbReference type="HOGENOM" id="CLU_032957_1_0_1"/>
<evidence type="ECO:0000256" key="2">
    <source>
        <dbReference type="ARBA" id="ARBA00022801"/>
    </source>
</evidence>
<dbReference type="InterPro" id="IPR029058">
    <property type="entry name" value="AB_hydrolase_fold"/>
</dbReference>
<feature type="domain" description="Mono-/di-acylglycerol lipase N-terminal" evidence="5">
    <location>
        <begin position="21"/>
        <end position="77"/>
    </location>
</feature>
<dbReference type="PANTHER" id="PTHR46640:SF1">
    <property type="entry name" value="FUNGAL LIPASE-LIKE DOMAIN-CONTAINING PROTEIN-RELATED"/>
    <property type="match status" value="1"/>
</dbReference>
<evidence type="ECO:0000256" key="1">
    <source>
        <dbReference type="ARBA" id="ARBA00022729"/>
    </source>
</evidence>
<feature type="signal peptide" evidence="3">
    <location>
        <begin position="1"/>
        <end position="20"/>
    </location>
</feature>
<keyword evidence="1 3" id="KW-0732">Signal</keyword>
<comment type="caution">
    <text evidence="6">The sequence shown here is derived from an EMBL/GenBank/DDBJ whole genome shotgun (WGS) entry which is preliminary data.</text>
</comment>
<evidence type="ECO:0000259" key="5">
    <source>
        <dbReference type="Pfam" id="PF03893"/>
    </source>
</evidence>
<dbReference type="RefSeq" id="XP_013255580.1">
    <property type="nucleotide sequence ID" value="XM_013400126.1"/>
</dbReference>
<dbReference type="InterPro" id="IPR051299">
    <property type="entry name" value="AB_hydrolase_lip/est"/>
</dbReference>
<dbReference type="InterPro" id="IPR005592">
    <property type="entry name" value="Mono/diacylglycerol_lipase_N"/>
</dbReference>
<feature type="chain" id="PRO_5001681539" description="Fungal lipase-like domain-containing protein" evidence="3">
    <location>
        <begin position="21"/>
        <end position="304"/>
    </location>
</feature>
<feature type="domain" description="Fungal lipase-type" evidence="4">
    <location>
        <begin position="105"/>
        <end position="234"/>
    </location>
</feature>
<evidence type="ECO:0000313" key="7">
    <source>
        <dbReference type="Proteomes" id="UP000027920"/>
    </source>
</evidence>
<dbReference type="AlphaFoldDB" id="A0A072PBN5"/>
<dbReference type="InterPro" id="IPR002921">
    <property type="entry name" value="Fungal_lipase-type"/>
</dbReference>
<proteinExistence type="predicted"/>
<keyword evidence="2" id="KW-0378">Hydrolase</keyword>
<dbReference type="Pfam" id="PF01764">
    <property type="entry name" value="Lipase_3"/>
    <property type="match status" value="1"/>
</dbReference>
<sequence>MAFLLILTTFISLFLNPIAALPLSIEARAVSQDLLTQLSFFEQYSAAAYCPANNSPGSSTAITCEAGNCPLVQTAGAQSIVEFQNVGISDSTGFVALDHTNNLIVISFRGSRSVLNFIANLNFVLVPWSVCNGCFAHAGWLDSWSGVKSQVQGAVDDARATYPSYKIIATGHSLGGALATLAAADLRTAGYTIDLYTYGSPMVGNAALATFVTAQTTANFRVTHAQDVVPKLPGYGFGYAHVSPEYWITSATGAAVTPNDIQVSSGVVNFKGNQGTLGNSIDDHLWYFNNISGCGGDTLEIVKV</sequence>
<dbReference type="OrthoDB" id="426718at2759"/>
<dbReference type="GeneID" id="25285799"/>
<protein>
    <recommendedName>
        <fullName evidence="8">Fungal lipase-like domain-containing protein</fullName>
    </recommendedName>
</protein>
<dbReference type="SUPFAM" id="SSF53474">
    <property type="entry name" value="alpha/beta-Hydrolases"/>
    <property type="match status" value="1"/>
</dbReference>
<dbReference type="GO" id="GO:0016787">
    <property type="term" value="F:hydrolase activity"/>
    <property type="evidence" value="ECO:0007669"/>
    <property type="project" value="UniProtKB-KW"/>
</dbReference>
<gene>
    <name evidence="6" type="ORF">A1O9_10898</name>
</gene>
<evidence type="ECO:0000259" key="4">
    <source>
        <dbReference type="Pfam" id="PF01764"/>
    </source>
</evidence>
<dbReference type="Gene3D" id="3.40.50.1820">
    <property type="entry name" value="alpha/beta hydrolase"/>
    <property type="match status" value="1"/>
</dbReference>
<dbReference type="EMBL" id="AMGV01000015">
    <property type="protein sequence ID" value="KEF52990.1"/>
    <property type="molecule type" value="Genomic_DNA"/>
</dbReference>
<dbReference type="STRING" id="1182545.A0A072PBN5"/>
<dbReference type="Pfam" id="PF03893">
    <property type="entry name" value="Lipase3_N"/>
    <property type="match status" value="1"/>
</dbReference>
<reference evidence="6 7" key="1">
    <citation type="submission" date="2013-03" db="EMBL/GenBank/DDBJ databases">
        <title>The Genome Sequence of Exophiala aquamarina CBS 119918.</title>
        <authorList>
            <consortium name="The Broad Institute Genomics Platform"/>
            <person name="Cuomo C."/>
            <person name="de Hoog S."/>
            <person name="Gorbushina A."/>
            <person name="Walker B."/>
            <person name="Young S.K."/>
            <person name="Zeng Q."/>
            <person name="Gargeya S."/>
            <person name="Fitzgerald M."/>
            <person name="Haas B."/>
            <person name="Abouelleil A."/>
            <person name="Allen A.W."/>
            <person name="Alvarado L."/>
            <person name="Arachchi H.M."/>
            <person name="Berlin A.M."/>
            <person name="Chapman S.B."/>
            <person name="Gainer-Dewar J."/>
            <person name="Goldberg J."/>
            <person name="Griggs A."/>
            <person name="Gujja S."/>
            <person name="Hansen M."/>
            <person name="Howarth C."/>
            <person name="Imamovic A."/>
            <person name="Ireland A."/>
            <person name="Larimer J."/>
            <person name="McCowan C."/>
            <person name="Murphy C."/>
            <person name="Pearson M."/>
            <person name="Poon T.W."/>
            <person name="Priest M."/>
            <person name="Roberts A."/>
            <person name="Saif S."/>
            <person name="Shea T."/>
            <person name="Sisk P."/>
            <person name="Sykes S."/>
            <person name="Wortman J."/>
            <person name="Nusbaum C."/>
            <person name="Birren B."/>
        </authorList>
    </citation>
    <scope>NUCLEOTIDE SEQUENCE [LARGE SCALE GENOMIC DNA]</scope>
    <source>
        <strain evidence="6 7">CBS 119918</strain>
    </source>
</reference>
<accession>A0A072PBN5</accession>
<evidence type="ECO:0000256" key="3">
    <source>
        <dbReference type="SAM" id="SignalP"/>
    </source>
</evidence>
<dbReference type="VEuPathDB" id="FungiDB:A1O9_10898"/>